<dbReference type="InterPro" id="IPR047817">
    <property type="entry name" value="ABC2_TM_bact-type"/>
</dbReference>
<feature type="domain" description="ABC transmembrane type-2" evidence="7">
    <location>
        <begin position="22"/>
        <end position="252"/>
    </location>
</feature>
<keyword evidence="5" id="KW-1003">Cell membrane</keyword>
<keyword evidence="4 5" id="KW-0472">Membrane</keyword>
<feature type="transmembrane region" description="Helical" evidence="5">
    <location>
        <begin position="99"/>
        <end position="129"/>
    </location>
</feature>
<comment type="caution">
    <text evidence="5">Lacks conserved residue(s) required for the propagation of feature annotation.</text>
</comment>
<evidence type="ECO:0000256" key="6">
    <source>
        <dbReference type="SAM" id="MobiDB-lite"/>
    </source>
</evidence>
<evidence type="ECO:0000313" key="8">
    <source>
        <dbReference type="EMBL" id="MFC4058197.1"/>
    </source>
</evidence>
<comment type="caution">
    <text evidence="8">The sequence shown here is derived from an EMBL/GenBank/DDBJ whole genome shotgun (WGS) entry which is preliminary data.</text>
</comment>
<dbReference type="EMBL" id="JBHSBM010000011">
    <property type="protein sequence ID" value="MFC4058197.1"/>
    <property type="molecule type" value="Genomic_DNA"/>
</dbReference>
<protein>
    <recommendedName>
        <fullName evidence="5">Transport permease protein</fullName>
    </recommendedName>
</protein>
<sequence length="549" mass="57062">MNVKLVARLARHETVSFLRTPVAAFFTVAMPLLMTVIVGAAVGDGTVDPASGVRVMQFVVPVMTVFGIAQGCFGALAIHLADLRDRGYLKRMRGTPVPAWAVMAGLAGASLVIAAATAVVLLGAGLVLYDVQLVWRTLPALLLTLLLGTLCFTALGFAVVALVRDAGAVQLIGTGLLLALAFISDIILVGARMPAWLETVGWIFPLRHFAEAVRDDFNPFLHGAGFHGDHLAVLAAWGLGAAAVAVWRFRWERPRTSVKAGVARTASGPGFAGAVSGPGSAGTAPGRPPRPEGRPPAWRLIADQTAHAALRLRRDLSTAFFTVVLPVLLLVLISLVFGETRVEGVRLPLFMLAAMITYTVGVSAYVNLAEAVTGDRERGVAKRLAGTPLPGWAYHAGWISCALWVTLVTAVVLSLVATSGYGVRIGLSAIPVILVTVLLGVACFAALGVLVATLAPRAPAANAITLGTFLPLAFVSDVFVVGGPLPGVLETAGDLFPLKHVSHALLAALDPAGRPWPWADLAVVAVWTAGGVLAVAVANGRRVRGGVSA</sequence>
<feature type="transmembrane region" description="Helical" evidence="5">
    <location>
        <begin position="349"/>
        <end position="368"/>
    </location>
</feature>
<organism evidence="8 9">
    <name type="scientific">Planomonospora corallina</name>
    <dbReference type="NCBI Taxonomy" id="1806052"/>
    <lineage>
        <taxon>Bacteria</taxon>
        <taxon>Bacillati</taxon>
        <taxon>Actinomycetota</taxon>
        <taxon>Actinomycetes</taxon>
        <taxon>Streptosporangiales</taxon>
        <taxon>Streptosporangiaceae</taxon>
        <taxon>Planomonospora</taxon>
    </lineage>
</organism>
<feature type="transmembrane region" description="Helical" evidence="5">
    <location>
        <begin position="319"/>
        <end position="337"/>
    </location>
</feature>
<keyword evidence="5" id="KW-0813">Transport</keyword>
<dbReference type="PROSITE" id="PS51012">
    <property type="entry name" value="ABC_TM2"/>
    <property type="match status" value="1"/>
</dbReference>
<comment type="subcellular location">
    <subcellularLocation>
        <location evidence="5">Cell membrane</location>
        <topology evidence="5">Multi-pass membrane protein</topology>
    </subcellularLocation>
    <subcellularLocation>
        <location evidence="1">Membrane</location>
        <topology evidence="1">Multi-pass membrane protein</topology>
    </subcellularLocation>
</comment>
<comment type="similarity">
    <text evidence="5">Belongs to the ABC-2 integral membrane protein family.</text>
</comment>
<feature type="transmembrane region" description="Helical" evidence="5">
    <location>
        <begin position="463"/>
        <end position="485"/>
    </location>
</feature>
<keyword evidence="9" id="KW-1185">Reference proteome</keyword>
<feature type="transmembrane region" description="Helical" evidence="5">
    <location>
        <begin position="21"/>
        <end position="43"/>
    </location>
</feature>
<dbReference type="Pfam" id="PF01061">
    <property type="entry name" value="ABC2_membrane"/>
    <property type="match status" value="2"/>
</dbReference>
<evidence type="ECO:0000256" key="4">
    <source>
        <dbReference type="ARBA" id="ARBA00023136"/>
    </source>
</evidence>
<evidence type="ECO:0000256" key="1">
    <source>
        <dbReference type="ARBA" id="ARBA00004141"/>
    </source>
</evidence>
<evidence type="ECO:0000313" key="9">
    <source>
        <dbReference type="Proteomes" id="UP001595850"/>
    </source>
</evidence>
<name>A0ABV8I5A8_9ACTN</name>
<dbReference type="PANTHER" id="PTHR43229">
    <property type="entry name" value="NODULATION PROTEIN J"/>
    <property type="match status" value="1"/>
</dbReference>
<feature type="transmembrane region" description="Helical" evidence="5">
    <location>
        <begin position="175"/>
        <end position="197"/>
    </location>
</feature>
<evidence type="ECO:0000256" key="2">
    <source>
        <dbReference type="ARBA" id="ARBA00022692"/>
    </source>
</evidence>
<feature type="transmembrane region" description="Helical" evidence="5">
    <location>
        <begin position="55"/>
        <end position="78"/>
    </location>
</feature>
<reference evidence="9" key="1">
    <citation type="journal article" date="2019" name="Int. J. Syst. Evol. Microbiol.">
        <title>The Global Catalogue of Microorganisms (GCM) 10K type strain sequencing project: providing services to taxonomists for standard genome sequencing and annotation.</title>
        <authorList>
            <consortium name="The Broad Institute Genomics Platform"/>
            <consortium name="The Broad Institute Genome Sequencing Center for Infectious Disease"/>
            <person name="Wu L."/>
            <person name="Ma J."/>
        </authorList>
    </citation>
    <scope>NUCLEOTIDE SEQUENCE [LARGE SCALE GENOMIC DNA]</scope>
    <source>
        <strain evidence="9">TBRC 4489</strain>
    </source>
</reference>
<feature type="compositionally biased region" description="Low complexity" evidence="6">
    <location>
        <begin position="269"/>
        <end position="285"/>
    </location>
</feature>
<dbReference type="Proteomes" id="UP001595850">
    <property type="component" value="Unassembled WGS sequence"/>
</dbReference>
<feature type="transmembrane region" description="Helical" evidence="5">
    <location>
        <begin position="392"/>
        <end position="417"/>
    </location>
</feature>
<dbReference type="InterPro" id="IPR013525">
    <property type="entry name" value="ABC2_TM"/>
</dbReference>
<feature type="transmembrane region" description="Helical" evidence="5">
    <location>
        <begin position="518"/>
        <end position="538"/>
    </location>
</feature>
<feature type="transmembrane region" description="Helical" evidence="5">
    <location>
        <begin position="230"/>
        <end position="249"/>
    </location>
</feature>
<accession>A0ABV8I5A8</accession>
<feature type="transmembrane region" description="Helical" evidence="5">
    <location>
        <begin position="141"/>
        <end position="163"/>
    </location>
</feature>
<feature type="region of interest" description="Disordered" evidence="6">
    <location>
        <begin position="269"/>
        <end position="295"/>
    </location>
</feature>
<dbReference type="RefSeq" id="WP_377286395.1">
    <property type="nucleotide sequence ID" value="NZ_JBHSBM010000011.1"/>
</dbReference>
<evidence type="ECO:0000256" key="3">
    <source>
        <dbReference type="ARBA" id="ARBA00022989"/>
    </source>
</evidence>
<gene>
    <name evidence="8" type="ORF">ACFOWE_07825</name>
</gene>
<dbReference type="PANTHER" id="PTHR43229:SF2">
    <property type="entry name" value="NODULATION PROTEIN J"/>
    <property type="match status" value="1"/>
</dbReference>
<proteinExistence type="inferred from homology"/>
<feature type="transmembrane region" description="Helical" evidence="5">
    <location>
        <begin position="429"/>
        <end position="451"/>
    </location>
</feature>
<evidence type="ECO:0000256" key="5">
    <source>
        <dbReference type="RuleBase" id="RU361157"/>
    </source>
</evidence>
<evidence type="ECO:0000259" key="7">
    <source>
        <dbReference type="PROSITE" id="PS51012"/>
    </source>
</evidence>
<dbReference type="InterPro" id="IPR051784">
    <property type="entry name" value="Nod_factor_ABC_transporter"/>
</dbReference>
<keyword evidence="3 5" id="KW-1133">Transmembrane helix</keyword>
<keyword evidence="2 5" id="KW-0812">Transmembrane</keyword>